<dbReference type="PROSITE" id="PS00551">
    <property type="entry name" value="MOLYBDOPTERIN_PROK_1"/>
    <property type="match status" value="1"/>
</dbReference>
<dbReference type="Proteomes" id="UP001156856">
    <property type="component" value="Unassembled WGS sequence"/>
</dbReference>
<dbReference type="Gene3D" id="3.40.50.740">
    <property type="match status" value="1"/>
</dbReference>
<evidence type="ECO:0000256" key="9">
    <source>
        <dbReference type="SAM" id="SignalP"/>
    </source>
</evidence>
<reference evidence="12" key="1">
    <citation type="journal article" date="2019" name="Int. J. Syst. Evol. Microbiol.">
        <title>The Global Catalogue of Microorganisms (GCM) 10K type strain sequencing project: providing services to taxonomists for standard genome sequencing and annotation.</title>
        <authorList>
            <consortium name="The Broad Institute Genomics Platform"/>
            <consortium name="The Broad Institute Genome Sequencing Center for Infectious Disease"/>
            <person name="Wu L."/>
            <person name="Ma J."/>
        </authorList>
    </citation>
    <scope>NUCLEOTIDE SEQUENCE [LARGE SCALE GENOMIC DNA]</scope>
    <source>
        <strain evidence="12">NBRC 107715</strain>
    </source>
</reference>
<dbReference type="InterPro" id="IPR050123">
    <property type="entry name" value="Prok_molybdopt-oxidoreductase"/>
</dbReference>
<comment type="cofactor">
    <cofactor evidence="1">
        <name>Mo-bis(molybdopterin guanine dinucleotide)</name>
        <dbReference type="ChEBI" id="CHEBI:60539"/>
    </cofactor>
</comment>
<dbReference type="NCBIfam" id="TIGR01706">
    <property type="entry name" value="NAPA"/>
    <property type="match status" value="1"/>
</dbReference>
<keyword evidence="5" id="KW-0574">Periplasm</keyword>
<evidence type="ECO:0000256" key="2">
    <source>
        <dbReference type="ARBA" id="ARBA00022485"/>
    </source>
</evidence>
<dbReference type="InterPro" id="IPR010051">
    <property type="entry name" value="Periplasm_NO3_reductase_lsu"/>
</dbReference>
<dbReference type="PROSITE" id="PS51669">
    <property type="entry name" value="4FE4S_MOW_BIS_MGD"/>
    <property type="match status" value="1"/>
</dbReference>
<dbReference type="PROSITE" id="PS51318">
    <property type="entry name" value="TAT"/>
    <property type="match status" value="1"/>
</dbReference>
<organism evidence="11 12">
    <name type="scientific">Methylobacterium oxalidis</name>
    <dbReference type="NCBI Taxonomy" id="944322"/>
    <lineage>
        <taxon>Bacteria</taxon>
        <taxon>Pseudomonadati</taxon>
        <taxon>Pseudomonadota</taxon>
        <taxon>Alphaproteobacteria</taxon>
        <taxon>Hyphomicrobiales</taxon>
        <taxon>Methylobacteriaceae</taxon>
        <taxon>Methylobacterium</taxon>
    </lineage>
</organism>
<evidence type="ECO:0000256" key="7">
    <source>
        <dbReference type="ARBA" id="ARBA00023004"/>
    </source>
</evidence>
<dbReference type="InterPro" id="IPR006963">
    <property type="entry name" value="Mopterin_OxRdtase_4Fe-4S_dom"/>
</dbReference>
<dbReference type="PANTHER" id="PTHR43105:SF11">
    <property type="entry name" value="PERIPLASMIC NITRATE REDUCTASE"/>
    <property type="match status" value="1"/>
</dbReference>
<dbReference type="Gene3D" id="3.40.228.10">
    <property type="entry name" value="Dimethylsulfoxide Reductase, domain 2"/>
    <property type="match status" value="1"/>
</dbReference>
<feature type="signal peptide" evidence="9">
    <location>
        <begin position="1"/>
        <end position="32"/>
    </location>
</feature>
<evidence type="ECO:0000256" key="1">
    <source>
        <dbReference type="ARBA" id="ARBA00001942"/>
    </source>
</evidence>
<accession>A0ABQ6DPX7</accession>
<keyword evidence="7" id="KW-0408">Iron</keyword>
<keyword evidence="8" id="KW-0411">Iron-sulfur</keyword>
<evidence type="ECO:0000256" key="4">
    <source>
        <dbReference type="ARBA" id="ARBA00022723"/>
    </source>
</evidence>
<dbReference type="InterPro" id="IPR027467">
    <property type="entry name" value="MopterinOxRdtase_cofactor_BS"/>
</dbReference>
<evidence type="ECO:0000256" key="8">
    <source>
        <dbReference type="ARBA" id="ARBA00023014"/>
    </source>
</evidence>
<dbReference type="Gene3D" id="3.30.200.210">
    <property type="match status" value="1"/>
</dbReference>
<protein>
    <submittedName>
        <fullName evidence="11">Periplasmic nitrate reductase</fullName>
    </submittedName>
</protein>
<evidence type="ECO:0000313" key="11">
    <source>
        <dbReference type="EMBL" id="GLS66183.1"/>
    </source>
</evidence>
<name>A0ABQ6DPX7_9HYPH</name>
<evidence type="ECO:0000259" key="10">
    <source>
        <dbReference type="PROSITE" id="PS51669"/>
    </source>
</evidence>
<dbReference type="SUPFAM" id="SSF53706">
    <property type="entry name" value="Formate dehydrogenase/DMSO reductase, domains 1-3"/>
    <property type="match status" value="1"/>
</dbReference>
<comment type="caution">
    <text evidence="11">The sequence shown here is derived from an EMBL/GenBank/DDBJ whole genome shotgun (WGS) entry which is preliminary data.</text>
</comment>
<gene>
    <name evidence="11" type="primary">napA</name>
    <name evidence="11" type="ORF">GCM10007888_45650</name>
</gene>
<dbReference type="InterPro" id="IPR006656">
    <property type="entry name" value="Mopterin_OxRdtase"/>
</dbReference>
<dbReference type="NCBIfam" id="NF010055">
    <property type="entry name" value="PRK13532.1"/>
    <property type="match status" value="1"/>
</dbReference>
<dbReference type="NCBIfam" id="TIGR01409">
    <property type="entry name" value="TAT_signal_seq"/>
    <property type="match status" value="1"/>
</dbReference>
<evidence type="ECO:0000256" key="5">
    <source>
        <dbReference type="ARBA" id="ARBA00022764"/>
    </source>
</evidence>
<dbReference type="SMART" id="SM00926">
    <property type="entry name" value="Molybdop_Fe4S4"/>
    <property type="match status" value="1"/>
</dbReference>
<feature type="chain" id="PRO_5046417637" evidence="9">
    <location>
        <begin position="33"/>
        <end position="741"/>
    </location>
</feature>
<evidence type="ECO:0000256" key="6">
    <source>
        <dbReference type="ARBA" id="ARBA00023002"/>
    </source>
</evidence>
<keyword evidence="9" id="KW-0732">Signal</keyword>
<dbReference type="InterPro" id="IPR006311">
    <property type="entry name" value="TAT_signal"/>
</dbReference>
<evidence type="ECO:0000313" key="12">
    <source>
        <dbReference type="Proteomes" id="UP001156856"/>
    </source>
</evidence>
<dbReference type="PANTHER" id="PTHR43105">
    <property type="entry name" value="RESPIRATORY NITRATE REDUCTASE"/>
    <property type="match status" value="1"/>
</dbReference>
<evidence type="ECO:0000256" key="3">
    <source>
        <dbReference type="ARBA" id="ARBA00022505"/>
    </source>
</evidence>
<dbReference type="InterPro" id="IPR019546">
    <property type="entry name" value="TAT_signal_bac_arc"/>
</dbReference>
<keyword evidence="4" id="KW-0479">Metal-binding</keyword>
<dbReference type="Pfam" id="PF00384">
    <property type="entry name" value="Molybdopterin"/>
    <property type="match status" value="1"/>
</dbReference>
<keyword evidence="3" id="KW-0500">Molybdenum</keyword>
<dbReference type="CDD" id="cd02754">
    <property type="entry name" value="MopB_Nitrate-R-NapA-like"/>
    <property type="match status" value="1"/>
</dbReference>
<feature type="domain" description="4Fe-4S Mo/W bis-MGD-type" evidence="10">
    <location>
        <begin position="43"/>
        <end position="99"/>
    </location>
</feature>
<keyword evidence="12" id="KW-1185">Reference proteome</keyword>
<dbReference type="Pfam" id="PF04879">
    <property type="entry name" value="Molybdop_Fe4S4"/>
    <property type="match status" value="1"/>
</dbReference>
<keyword evidence="6" id="KW-0560">Oxidoreductase</keyword>
<keyword evidence="2" id="KW-0004">4Fe-4S</keyword>
<sequence>MSVMDLSRRAFLKTQAASAAAAAANVALPAQAQNFAVGEAVEIQWSKAPCRFCGTGCGVMVGVKDGRVVATHGDMKAEVNRGLNCVKGYFLSKIMYGADRLTQPLMRMKNGAFAKEGELEPVSWDQAFDEMARQFKRVLKEKGPDAVGMFGSGQWTVWEGYAASKLMRAGFRTNNLDPNARHCMASAAVTFIRTFGMDEPMGCYDDFEHADAFVLWGSNMAEMHPILWTRITDRRLSSPHVRIHTLSTYEHRTSDLSDAAIIFKPGSDLAILNYIANHIIQSGSVKSDFLEKHVNFRVANTDIGYGLRPDHTLEQRAQHAHDAQVSHPSTLEAYAQLMSEYTLEKASEVSGVRPQQLEALARLYADPQTKVMSLWTMGFNQHVRGVWANHMVYNLHLLTGKIAEPGNSPFSLTGQPSACGTAREVGTFAHRLPADMQVNNPEHRRHAEHTWKLPEGLLPGKVGYHAVQQDRMLRDGKLNAYWIMCNNNLQTAPNTNNETYPGYRNPANFVVVSDAYPTVTAMAADLVLPAAMWVEKEGAYGNAERRTHFWHQLVDAPGEARSDLWQLVEFSKRFTTDEVWPEEILSNAPEYRGRTLYQVLFANGEADKFSLSEIDGAYENREAKHFGFYIQKGLFEEYASFGRGHGHDLAPFNTYHQVRGLRWPVVDGKETLWRFREGFDPYVQRGAGWEFYGNPDKKANVVAAPYEPPAEAPDEEFDLWLVTGRVLGCEPNQAIAAFVVS</sequence>
<dbReference type="EMBL" id="BSPK01000097">
    <property type="protein sequence ID" value="GLS66183.1"/>
    <property type="molecule type" value="Genomic_DNA"/>
</dbReference>
<proteinExistence type="predicted"/>